<dbReference type="Gene3D" id="3.30.870.10">
    <property type="entry name" value="Endonuclease Chain A"/>
    <property type="match status" value="1"/>
</dbReference>
<evidence type="ECO:0000313" key="3">
    <source>
        <dbReference type="Proteomes" id="UP000020865"/>
    </source>
</evidence>
<dbReference type="PANTHER" id="PTHR30218">
    <property type="entry name" value="POLYPHOSPHATE KINASE"/>
    <property type="match status" value="1"/>
</dbReference>
<dbReference type="GO" id="GO:0008976">
    <property type="term" value="F:polyphosphate kinase activity"/>
    <property type="evidence" value="ECO:0007669"/>
    <property type="project" value="InterPro"/>
</dbReference>
<feature type="domain" description="Polyphosphate kinase C-terminal" evidence="1">
    <location>
        <begin position="1"/>
        <end position="115"/>
    </location>
</feature>
<name>A0A9P2XFL9_ACIBA</name>
<dbReference type="PANTHER" id="PTHR30218:SF0">
    <property type="entry name" value="POLYPHOSPHATE KINASE"/>
    <property type="match status" value="1"/>
</dbReference>
<keyword evidence="2" id="KW-0808">Transferase</keyword>
<dbReference type="GO" id="GO:0006799">
    <property type="term" value="P:polyphosphate biosynthetic process"/>
    <property type="evidence" value="ECO:0007669"/>
    <property type="project" value="InterPro"/>
</dbReference>
<dbReference type="Proteomes" id="UP000020865">
    <property type="component" value="Unassembled WGS sequence"/>
</dbReference>
<keyword evidence="2" id="KW-0418">Kinase</keyword>
<organism evidence="2 3">
    <name type="scientific">Acinetobacter baumannii 1462234</name>
    <dbReference type="NCBI Taxonomy" id="1310646"/>
    <lineage>
        <taxon>Bacteria</taxon>
        <taxon>Pseudomonadati</taxon>
        <taxon>Pseudomonadota</taxon>
        <taxon>Gammaproteobacteria</taxon>
        <taxon>Moraxellales</taxon>
        <taxon>Moraxellaceae</taxon>
        <taxon>Acinetobacter</taxon>
        <taxon>Acinetobacter calcoaceticus/baumannii complex</taxon>
    </lineage>
</organism>
<comment type="caution">
    <text evidence="2">The sequence shown here is derived from an EMBL/GenBank/DDBJ whole genome shotgun (WGS) entry which is preliminary data.</text>
</comment>
<dbReference type="InterPro" id="IPR025200">
    <property type="entry name" value="PPK_C_dom2"/>
</dbReference>
<dbReference type="AlphaFoldDB" id="A0A9P2XFL9"/>
<sequence>IIRSICCLRPGLPNLSENIRVRSIVGRFLEHTRVYYFSNNGDARIYCSSADWMDRNLFNRVEACFPIEDPALKKRIYQQGLLNYLQDNQQAWLLQGDGTWVRAQPAAGEKLHNAQRELLKTFK</sequence>
<dbReference type="Pfam" id="PF13090">
    <property type="entry name" value="PP_kinase_C"/>
    <property type="match status" value="1"/>
</dbReference>
<dbReference type="GO" id="GO:0009358">
    <property type="term" value="C:polyphosphate kinase complex"/>
    <property type="evidence" value="ECO:0007669"/>
    <property type="project" value="InterPro"/>
</dbReference>
<dbReference type="InterPro" id="IPR003414">
    <property type="entry name" value="PP_kinase"/>
</dbReference>
<evidence type="ECO:0000313" key="2">
    <source>
        <dbReference type="EMBL" id="EXB40131.1"/>
    </source>
</evidence>
<dbReference type="SUPFAM" id="SSF56024">
    <property type="entry name" value="Phospholipase D/nuclease"/>
    <property type="match status" value="1"/>
</dbReference>
<proteinExistence type="predicted"/>
<reference evidence="2 3" key="1">
    <citation type="submission" date="2014-02" db="EMBL/GenBank/DDBJ databases">
        <title>Comparative genomics and transcriptomics to identify genetic mechanisms underlying the emergence of carbapenem resistant Acinetobacter baumannii (CRAb).</title>
        <authorList>
            <person name="Harris A.D."/>
            <person name="Johnson K.J."/>
            <person name="George J."/>
            <person name="Shefchek K."/>
            <person name="Daugherty S.C."/>
            <person name="Parankush S."/>
            <person name="Sadzewicz L."/>
            <person name="Tallon L."/>
            <person name="Sengamalay N."/>
            <person name="Hazen T.H."/>
            <person name="Rasko D.A."/>
        </authorList>
    </citation>
    <scope>NUCLEOTIDE SEQUENCE [LARGE SCALE GENOMIC DNA]</scope>
    <source>
        <strain evidence="2 3">1462234</strain>
    </source>
</reference>
<evidence type="ECO:0000259" key="1">
    <source>
        <dbReference type="Pfam" id="PF13090"/>
    </source>
</evidence>
<protein>
    <submittedName>
        <fullName evidence="2">Polyphosphate kinase C-terminal domain protein</fullName>
    </submittedName>
</protein>
<gene>
    <name evidence="2" type="ORF">J545_4605</name>
</gene>
<accession>A0A9P2XFL9</accession>
<feature type="non-terminal residue" evidence="2">
    <location>
        <position position="1"/>
    </location>
</feature>
<dbReference type="EMBL" id="JEWR01000369">
    <property type="protein sequence ID" value="EXB40131.1"/>
    <property type="molecule type" value="Genomic_DNA"/>
</dbReference>